<dbReference type="AlphaFoldDB" id="A0AAX3YSQ8"/>
<dbReference type="PANTHER" id="PTHR30136:SF24">
    <property type="entry name" value="HTH-TYPE TRANSCRIPTIONAL REPRESSOR ALLR"/>
    <property type="match status" value="1"/>
</dbReference>
<keyword evidence="1" id="KW-0805">Transcription regulation</keyword>
<dbReference type="InterPro" id="IPR005471">
    <property type="entry name" value="Tscrpt_reg_IclR_N"/>
</dbReference>
<dbReference type="GO" id="GO:0003700">
    <property type="term" value="F:DNA-binding transcription factor activity"/>
    <property type="evidence" value="ECO:0007669"/>
    <property type="project" value="TreeGrafter"/>
</dbReference>
<dbReference type="SUPFAM" id="SSF55781">
    <property type="entry name" value="GAF domain-like"/>
    <property type="match status" value="1"/>
</dbReference>
<evidence type="ECO:0000256" key="3">
    <source>
        <dbReference type="ARBA" id="ARBA00023163"/>
    </source>
</evidence>
<geneLocation type="plasmid" evidence="7 9">
    <name>pRho-VOC14-C342</name>
</geneLocation>
<reference evidence="7" key="2">
    <citation type="submission" date="2023-07" db="EMBL/GenBank/DDBJ databases">
        <title>Genomic analysis of Rhodococcus opacus VOC-14 with glycol ethers degradation activity.</title>
        <authorList>
            <person name="Narkevich D.A."/>
            <person name="Hlushen A.M."/>
            <person name="Akhremchuk A.E."/>
            <person name="Sikolenko M.A."/>
            <person name="Valentovich L.N."/>
        </authorList>
    </citation>
    <scope>NUCLEOTIDE SEQUENCE</scope>
    <source>
        <strain evidence="7">VOC-14</strain>
        <plasmid evidence="7">pRho-VOC14-C342</plasmid>
    </source>
</reference>
<dbReference type="InterPro" id="IPR014757">
    <property type="entry name" value="Tscrpt_reg_IclR_C"/>
</dbReference>
<dbReference type="InterPro" id="IPR036388">
    <property type="entry name" value="WH-like_DNA-bd_sf"/>
</dbReference>
<dbReference type="GO" id="GO:0045892">
    <property type="term" value="P:negative regulation of DNA-templated transcription"/>
    <property type="evidence" value="ECO:0007669"/>
    <property type="project" value="TreeGrafter"/>
</dbReference>
<reference evidence="6" key="1">
    <citation type="submission" date="2022-12" db="EMBL/GenBank/DDBJ databases">
        <authorList>
            <person name="Krivoruchko A.V."/>
            <person name="Elkin A."/>
        </authorList>
    </citation>
    <scope>NUCLEOTIDE SEQUENCE</scope>
    <source>
        <strain evidence="6">IEGM 249</strain>
    </source>
</reference>
<dbReference type="SMART" id="SM00346">
    <property type="entry name" value="HTH_ICLR"/>
    <property type="match status" value="1"/>
</dbReference>
<keyword evidence="3" id="KW-0804">Transcription</keyword>
<dbReference type="InterPro" id="IPR029016">
    <property type="entry name" value="GAF-like_dom_sf"/>
</dbReference>
<name>A0AAX3YSQ8_RHOOP</name>
<dbReference type="PROSITE" id="PS51078">
    <property type="entry name" value="ICLR_ED"/>
    <property type="match status" value="1"/>
</dbReference>
<evidence type="ECO:0000256" key="2">
    <source>
        <dbReference type="ARBA" id="ARBA00023125"/>
    </source>
</evidence>
<dbReference type="GO" id="GO:0003677">
    <property type="term" value="F:DNA binding"/>
    <property type="evidence" value="ECO:0007669"/>
    <property type="project" value="UniProtKB-KW"/>
</dbReference>
<dbReference type="SUPFAM" id="SSF46785">
    <property type="entry name" value="Winged helix' DNA-binding domain"/>
    <property type="match status" value="1"/>
</dbReference>
<dbReference type="PROSITE" id="PS51077">
    <property type="entry name" value="HTH_ICLR"/>
    <property type="match status" value="1"/>
</dbReference>
<dbReference type="InterPro" id="IPR050707">
    <property type="entry name" value="HTH_MetabolicPath_Reg"/>
</dbReference>
<protein>
    <submittedName>
        <fullName evidence="7">IclR family transcriptional regulator</fullName>
    </submittedName>
</protein>
<sequence length="244" mass="26301">MSKAFAILNVFSEGRCEATLTDICQTTGLPLTTALRLARELVACGALERATDGRYRVGLRLWETGTLATPSRDLRTKALPLMQDLYELTHENVQLAVIDRGEALVLEKIEGRRTTQIWSRVGGRLPLHATGLGKALLANSKAEVLHEVCRDGLRPYTPHTLVMPGRLAADLDEIRRRGYAINREEMQLGRSSVAAPVIGTNDEIVASIGVGVRSLGLTIPSLAPAVCAAAAEITKALARQTSAV</sequence>
<evidence type="ECO:0000259" key="4">
    <source>
        <dbReference type="PROSITE" id="PS51077"/>
    </source>
</evidence>
<dbReference type="Proteomes" id="UP001231166">
    <property type="component" value="Plasmid pRho-VOC14-C342"/>
</dbReference>
<proteinExistence type="predicted"/>
<dbReference type="InterPro" id="IPR036390">
    <property type="entry name" value="WH_DNA-bd_sf"/>
</dbReference>
<keyword evidence="2" id="KW-0238">DNA-binding</keyword>
<dbReference type="PANTHER" id="PTHR30136">
    <property type="entry name" value="HELIX-TURN-HELIX TRANSCRIPTIONAL REGULATOR, ICLR FAMILY"/>
    <property type="match status" value="1"/>
</dbReference>
<keyword evidence="8" id="KW-1185">Reference proteome</keyword>
<evidence type="ECO:0000313" key="6">
    <source>
        <dbReference type="EMBL" id="MCZ4587595.1"/>
    </source>
</evidence>
<dbReference type="EMBL" id="CP130954">
    <property type="protein sequence ID" value="WLF51406.1"/>
    <property type="molecule type" value="Genomic_DNA"/>
</dbReference>
<dbReference type="RefSeq" id="WP_269591948.1">
    <property type="nucleotide sequence ID" value="NZ_CP130954.1"/>
</dbReference>
<dbReference type="Gene3D" id="3.30.450.40">
    <property type="match status" value="1"/>
</dbReference>
<feature type="domain" description="HTH iclR-type" evidence="4">
    <location>
        <begin position="1"/>
        <end position="59"/>
    </location>
</feature>
<evidence type="ECO:0000313" key="7">
    <source>
        <dbReference type="EMBL" id="WLF51406.1"/>
    </source>
</evidence>
<dbReference type="EMBL" id="JAPWIS010000017">
    <property type="protein sequence ID" value="MCZ4587595.1"/>
    <property type="molecule type" value="Genomic_DNA"/>
</dbReference>
<evidence type="ECO:0000313" key="8">
    <source>
        <dbReference type="Proteomes" id="UP001066327"/>
    </source>
</evidence>
<evidence type="ECO:0000259" key="5">
    <source>
        <dbReference type="PROSITE" id="PS51078"/>
    </source>
</evidence>
<evidence type="ECO:0000313" key="9">
    <source>
        <dbReference type="Proteomes" id="UP001231166"/>
    </source>
</evidence>
<dbReference type="Pfam" id="PF09339">
    <property type="entry name" value="HTH_IclR"/>
    <property type="match status" value="1"/>
</dbReference>
<evidence type="ECO:0000256" key="1">
    <source>
        <dbReference type="ARBA" id="ARBA00023015"/>
    </source>
</evidence>
<dbReference type="Pfam" id="PF01614">
    <property type="entry name" value="IclR_C"/>
    <property type="match status" value="1"/>
</dbReference>
<accession>A0AAX3YSQ8</accession>
<dbReference type="Gene3D" id="1.10.10.10">
    <property type="entry name" value="Winged helix-like DNA-binding domain superfamily/Winged helix DNA-binding domain"/>
    <property type="match status" value="1"/>
</dbReference>
<organism evidence="7 9">
    <name type="scientific">Rhodococcus opacus</name>
    <name type="common">Nocardia opaca</name>
    <dbReference type="NCBI Taxonomy" id="37919"/>
    <lineage>
        <taxon>Bacteria</taxon>
        <taxon>Bacillati</taxon>
        <taxon>Actinomycetota</taxon>
        <taxon>Actinomycetes</taxon>
        <taxon>Mycobacteriales</taxon>
        <taxon>Nocardiaceae</taxon>
        <taxon>Rhodococcus</taxon>
    </lineage>
</organism>
<dbReference type="Proteomes" id="UP001066327">
    <property type="component" value="Unassembled WGS sequence"/>
</dbReference>
<feature type="domain" description="IclR-ED" evidence="5">
    <location>
        <begin position="60"/>
        <end position="239"/>
    </location>
</feature>
<gene>
    <name evidence="6" type="ORF">O4328_28570</name>
    <name evidence="7" type="ORF">Q5707_37685</name>
</gene>
<keyword evidence="7" id="KW-0614">Plasmid</keyword>